<evidence type="ECO:0000313" key="2">
    <source>
        <dbReference type="EMBL" id="EOA12183.1"/>
    </source>
</evidence>
<reference evidence="3" key="1">
    <citation type="journal article" date="2013" name="Nat. Genet.">
        <title>The Capsella rubella genome and the genomic consequences of rapid mating system evolution.</title>
        <authorList>
            <person name="Slotte T."/>
            <person name="Hazzouri K.M."/>
            <person name="Agren J.A."/>
            <person name="Koenig D."/>
            <person name="Maumus F."/>
            <person name="Guo Y.L."/>
            <person name="Steige K."/>
            <person name="Platts A.E."/>
            <person name="Escobar J.S."/>
            <person name="Newman L.K."/>
            <person name="Wang W."/>
            <person name="Mandakova T."/>
            <person name="Vello E."/>
            <person name="Smith L.M."/>
            <person name="Henz S.R."/>
            <person name="Steffen J."/>
            <person name="Takuno S."/>
            <person name="Brandvain Y."/>
            <person name="Coop G."/>
            <person name="Andolfatto P."/>
            <person name="Hu T.T."/>
            <person name="Blanchette M."/>
            <person name="Clark R.M."/>
            <person name="Quesneville H."/>
            <person name="Nordborg M."/>
            <person name="Gaut B.S."/>
            <person name="Lysak M.A."/>
            <person name="Jenkins J."/>
            <person name="Grimwood J."/>
            <person name="Chapman J."/>
            <person name="Prochnik S."/>
            <person name="Shu S."/>
            <person name="Rokhsar D."/>
            <person name="Schmutz J."/>
            <person name="Weigel D."/>
            <person name="Wright S.I."/>
        </authorList>
    </citation>
    <scope>NUCLEOTIDE SEQUENCE [LARGE SCALE GENOMIC DNA]</scope>
    <source>
        <strain evidence="3">cv. Monte Gargano</strain>
    </source>
</reference>
<dbReference type="InterPro" id="IPR024768">
    <property type="entry name" value="Marf1"/>
</dbReference>
<dbReference type="PANTHER" id="PTHR14379:SF19">
    <property type="entry name" value="ENDONUCLEASE OR GLYCOSYL HYDROLASE-RELATED"/>
    <property type="match status" value="1"/>
</dbReference>
<feature type="domain" description="NYN" evidence="1">
    <location>
        <begin position="60"/>
        <end position="157"/>
    </location>
</feature>
<dbReference type="GO" id="GO:0010468">
    <property type="term" value="P:regulation of gene expression"/>
    <property type="evidence" value="ECO:0007669"/>
    <property type="project" value="InterPro"/>
</dbReference>
<dbReference type="GO" id="GO:0005777">
    <property type="term" value="C:peroxisome"/>
    <property type="evidence" value="ECO:0007669"/>
    <property type="project" value="InterPro"/>
</dbReference>
<dbReference type="PANTHER" id="PTHR14379">
    <property type="entry name" value="LIMKAIN B LKAP"/>
    <property type="match status" value="1"/>
</dbReference>
<dbReference type="AlphaFoldDB" id="R0GLW6"/>
<proteinExistence type="predicted"/>
<dbReference type="STRING" id="81985.R0GLW6"/>
<dbReference type="InterPro" id="IPR021139">
    <property type="entry name" value="NYN"/>
</dbReference>
<dbReference type="Proteomes" id="UP000029121">
    <property type="component" value="Unassembled WGS sequence"/>
</dbReference>
<gene>
    <name evidence="2" type="ORF">CARUB_v10016538mg</name>
</gene>
<evidence type="ECO:0000313" key="3">
    <source>
        <dbReference type="Proteomes" id="UP000029121"/>
    </source>
</evidence>
<evidence type="ECO:0000259" key="1">
    <source>
        <dbReference type="Pfam" id="PF01936"/>
    </source>
</evidence>
<feature type="non-terminal residue" evidence="2">
    <location>
        <position position="216"/>
    </location>
</feature>
<dbReference type="GO" id="GO:0004540">
    <property type="term" value="F:RNA nuclease activity"/>
    <property type="evidence" value="ECO:0007669"/>
    <property type="project" value="InterPro"/>
</dbReference>
<sequence>MVISNAKIFAYPATYLPGRCNLVQHFPYDSLQWFFRPGKQLQCLSSPLTEPHEKDFGAVTSVFWDIKKCPVPPGCVPRRVGPCIKQFLENEGYYGPLTITAIGVLTDVPSNILKEVYSTGIDLNLIASVKSLVSETGVKNPPPANIMVISDAMSFASVHAFRLEMMGYNILLPVPSHSFEGFFRADSGALEEDKCSETSESAFWICSVCSDNHHGQ</sequence>
<dbReference type="EMBL" id="KB870835">
    <property type="protein sequence ID" value="EOA12183.1"/>
    <property type="molecule type" value="Genomic_DNA"/>
</dbReference>
<protein>
    <recommendedName>
        <fullName evidence="1">NYN domain-containing protein</fullName>
    </recommendedName>
</protein>
<organism evidence="2 3">
    <name type="scientific">Capsella rubella</name>
    <dbReference type="NCBI Taxonomy" id="81985"/>
    <lineage>
        <taxon>Eukaryota</taxon>
        <taxon>Viridiplantae</taxon>
        <taxon>Streptophyta</taxon>
        <taxon>Embryophyta</taxon>
        <taxon>Tracheophyta</taxon>
        <taxon>Spermatophyta</taxon>
        <taxon>Magnoliopsida</taxon>
        <taxon>eudicotyledons</taxon>
        <taxon>Gunneridae</taxon>
        <taxon>Pentapetalae</taxon>
        <taxon>rosids</taxon>
        <taxon>malvids</taxon>
        <taxon>Brassicales</taxon>
        <taxon>Brassicaceae</taxon>
        <taxon>Camelineae</taxon>
        <taxon>Capsella</taxon>
    </lineage>
</organism>
<dbReference type="Pfam" id="PF01936">
    <property type="entry name" value="NYN"/>
    <property type="match status" value="1"/>
</dbReference>
<accession>R0GLW6</accession>
<name>R0GLW6_9BRAS</name>
<keyword evidence="3" id="KW-1185">Reference proteome</keyword>
<dbReference type="CDD" id="cd10910">
    <property type="entry name" value="PIN_limkain_b1_N_like"/>
    <property type="match status" value="1"/>
</dbReference>